<gene>
    <name evidence="9" type="ORF">RD792_000337</name>
</gene>
<dbReference type="Pfam" id="PF00190">
    <property type="entry name" value="Cupin_1"/>
    <property type="match status" value="1"/>
</dbReference>
<evidence type="ECO:0000256" key="5">
    <source>
        <dbReference type="ARBA" id="ARBA00022723"/>
    </source>
</evidence>
<evidence type="ECO:0000313" key="10">
    <source>
        <dbReference type="Proteomes" id="UP001291926"/>
    </source>
</evidence>
<evidence type="ECO:0000256" key="3">
    <source>
        <dbReference type="ARBA" id="ARBA00022523"/>
    </source>
</evidence>
<keyword evidence="6 7" id="KW-0464">Manganese</keyword>
<comment type="caution">
    <text evidence="9">The sequence shown here is derived from an EMBL/GenBank/DDBJ whole genome shotgun (WGS) entry which is preliminary data.</text>
</comment>
<dbReference type="InterPro" id="IPR011051">
    <property type="entry name" value="RmlC_Cupin_sf"/>
</dbReference>
<evidence type="ECO:0000256" key="1">
    <source>
        <dbReference type="ARBA" id="ARBA00004271"/>
    </source>
</evidence>
<evidence type="ECO:0000256" key="4">
    <source>
        <dbReference type="ARBA" id="ARBA00022525"/>
    </source>
</evidence>
<evidence type="ECO:0000313" key="9">
    <source>
        <dbReference type="EMBL" id="KAK4489703.1"/>
    </source>
</evidence>
<dbReference type="PANTHER" id="PTHR31238">
    <property type="entry name" value="GERMIN-LIKE PROTEIN SUBFAMILY 3 MEMBER 3"/>
    <property type="match status" value="1"/>
</dbReference>
<feature type="domain" description="Cupin type-1" evidence="8">
    <location>
        <begin position="59"/>
        <end position="141"/>
    </location>
</feature>
<dbReference type="EMBL" id="JAYDYQ010001087">
    <property type="protein sequence ID" value="KAK4489703.1"/>
    <property type="molecule type" value="Genomic_DNA"/>
</dbReference>
<evidence type="ECO:0000256" key="7">
    <source>
        <dbReference type="RuleBase" id="RU366015"/>
    </source>
</evidence>
<evidence type="ECO:0000259" key="8">
    <source>
        <dbReference type="Pfam" id="PF00190"/>
    </source>
</evidence>
<keyword evidence="5 7" id="KW-0479">Metal-binding</keyword>
<sequence>MPLLPQKPALKVVSPQRKACCESPWAARAWKHIKPEWLQGHPSDGSPVTRAQQSRNLNGFVTSNPDNNLITRTIKKGDVFVFPMGLVHFQRNVGSGNDVAIATLSSQNPGVITIANTIFGSNPSVSCDILAKAFQVDKSVVDQLQTKF</sequence>
<evidence type="ECO:0000256" key="2">
    <source>
        <dbReference type="ARBA" id="ARBA00007456"/>
    </source>
</evidence>
<dbReference type="SUPFAM" id="SSF51182">
    <property type="entry name" value="RmlC-like cupins"/>
    <property type="match status" value="1"/>
</dbReference>
<dbReference type="PRINTS" id="PR00325">
    <property type="entry name" value="GERMIN"/>
</dbReference>
<dbReference type="InterPro" id="IPR014710">
    <property type="entry name" value="RmlC-like_jellyroll"/>
</dbReference>
<dbReference type="Gene3D" id="2.60.120.10">
    <property type="entry name" value="Jelly Rolls"/>
    <property type="match status" value="1"/>
</dbReference>
<comment type="similarity">
    <text evidence="2 7">Belongs to the germin family.</text>
</comment>
<keyword evidence="4 7" id="KW-0964">Secreted</keyword>
<organism evidence="9 10">
    <name type="scientific">Penstemon davidsonii</name>
    <dbReference type="NCBI Taxonomy" id="160366"/>
    <lineage>
        <taxon>Eukaryota</taxon>
        <taxon>Viridiplantae</taxon>
        <taxon>Streptophyta</taxon>
        <taxon>Embryophyta</taxon>
        <taxon>Tracheophyta</taxon>
        <taxon>Spermatophyta</taxon>
        <taxon>Magnoliopsida</taxon>
        <taxon>eudicotyledons</taxon>
        <taxon>Gunneridae</taxon>
        <taxon>Pentapetalae</taxon>
        <taxon>asterids</taxon>
        <taxon>lamiids</taxon>
        <taxon>Lamiales</taxon>
        <taxon>Plantaginaceae</taxon>
        <taxon>Cheloneae</taxon>
        <taxon>Penstemon</taxon>
    </lineage>
</organism>
<dbReference type="InterPro" id="IPR001929">
    <property type="entry name" value="Germin"/>
</dbReference>
<dbReference type="Proteomes" id="UP001291926">
    <property type="component" value="Unassembled WGS sequence"/>
</dbReference>
<evidence type="ECO:0000256" key="6">
    <source>
        <dbReference type="ARBA" id="ARBA00023211"/>
    </source>
</evidence>
<accession>A0ABR0DLL3</accession>
<comment type="subcellular location">
    <subcellularLocation>
        <location evidence="1 7">Secreted</location>
        <location evidence="1 7">Extracellular space</location>
        <location evidence="1 7">Apoplast</location>
    </subcellularLocation>
</comment>
<reference evidence="9 10" key="1">
    <citation type="journal article" date="2023" name="bioRxiv">
        <title>Genome report: Whole genome sequence and annotation of Penstemon davidsonii.</title>
        <authorList>
            <person name="Ostevik K.L."/>
            <person name="Alabady M."/>
            <person name="Zhang M."/>
            <person name="Rausher M.D."/>
        </authorList>
    </citation>
    <scope>NUCLEOTIDE SEQUENCE [LARGE SCALE GENOMIC DNA]</scope>
    <source>
        <strain evidence="9">DNT005</strain>
        <tissue evidence="9">Whole leaf</tissue>
    </source>
</reference>
<protein>
    <recommendedName>
        <fullName evidence="7">Germin-like protein</fullName>
    </recommendedName>
</protein>
<proteinExistence type="inferred from homology"/>
<name>A0ABR0DLL3_9LAMI</name>
<keyword evidence="3 7" id="KW-0052">Apoplast</keyword>
<keyword evidence="10" id="KW-1185">Reference proteome</keyword>
<dbReference type="InterPro" id="IPR006045">
    <property type="entry name" value="Cupin_1"/>
</dbReference>